<proteinExistence type="predicted"/>
<accession>A0AAE0IGD4</accession>
<reference evidence="2" key="2">
    <citation type="submission" date="2023-06" db="EMBL/GenBank/DDBJ databases">
        <authorList>
            <consortium name="Lawrence Berkeley National Laboratory"/>
            <person name="Haridas S."/>
            <person name="Hensen N."/>
            <person name="Bonometti L."/>
            <person name="Westerberg I."/>
            <person name="Brannstrom I.O."/>
            <person name="Guillou S."/>
            <person name="Cros-Aarteil S."/>
            <person name="Calhoun S."/>
            <person name="Kuo A."/>
            <person name="Mondo S."/>
            <person name="Pangilinan J."/>
            <person name="Riley R."/>
            <person name="Labutti K."/>
            <person name="Andreopoulos B."/>
            <person name="Lipzen A."/>
            <person name="Chen C."/>
            <person name="Yanf M."/>
            <person name="Daum C."/>
            <person name="Ng V."/>
            <person name="Clum A."/>
            <person name="Steindorff A."/>
            <person name="Ohm R."/>
            <person name="Martin F."/>
            <person name="Silar P."/>
            <person name="Natvig D."/>
            <person name="Lalanne C."/>
            <person name="Gautier V."/>
            <person name="Ament-Velasquez S.L."/>
            <person name="Kruys A."/>
            <person name="Hutchinson M.I."/>
            <person name="Powell A.J."/>
            <person name="Barry K."/>
            <person name="Miller A.N."/>
            <person name="Grigoriev I.V."/>
            <person name="Debuchy R."/>
            <person name="Gladieux P."/>
            <person name="Thoren M.H."/>
            <person name="Johannesson H."/>
        </authorList>
    </citation>
    <scope>NUCLEOTIDE SEQUENCE</scope>
    <source>
        <strain evidence="2">SMH4131-1</strain>
    </source>
</reference>
<feature type="region of interest" description="Disordered" evidence="1">
    <location>
        <begin position="549"/>
        <end position="656"/>
    </location>
</feature>
<dbReference type="EMBL" id="JAUEPO010000004">
    <property type="protein sequence ID" value="KAK3324524.1"/>
    <property type="molecule type" value="Genomic_DNA"/>
</dbReference>
<evidence type="ECO:0000313" key="2">
    <source>
        <dbReference type="EMBL" id="KAK3324524.1"/>
    </source>
</evidence>
<feature type="region of interest" description="Disordered" evidence="1">
    <location>
        <begin position="391"/>
        <end position="468"/>
    </location>
</feature>
<name>A0AAE0IGD4_9PEZI</name>
<evidence type="ECO:0000313" key="3">
    <source>
        <dbReference type="Proteomes" id="UP001286456"/>
    </source>
</evidence>
<feature type="region of interest" description="Disordered" evidence="1">
    <location>
        <begin position="491"/>
        <end position="517"/>
    </location>
</feature>
<comment type="caution">
    <text evidence="2">The sequence shown here is derived from an EMBL/GenBank/DDBJ whole genome shotgun (WGS) entry which is preliminary data.</text>
</comment>
<feature type="region of interest" description="Disordered" evidence="1">
    <location>
        <begin position="740"/>
        <end position="781"/>
    </location>
</feature>
<gene>
    <name evidence="2" type="ORF">B0T19DRAFT_231844</name>
</gene>
<feature type="compositionally biased region" description="Low complexity" evidence="1">
    <location>
        <begin position="564"/>
        <end position="575"/>
    </location>
</feature>
<dbReference type="Proteomes" id="UP001286456">
    <property type="component" value="Unassembled WGS sequence"/>
</dbReference>
<keyword evidence="3" id="KW-1185">Reference proteome</keyword>
<dbReference type="AlphaFoldDB" id="A0AAE0IGD4"/>
<reference evidence="2" key="1">
    <citation type="journal article" date="2023" name="Mol. Phylogenet. Evol.">
        <title>Genome-scale phylogeny and comparative genomics of the fungal order Sordariales.</title>
        <authorList>
            <person name="Hensen N."/>
            <person name="Bonometti L."/>
            <person name="Westerberg I."/>
            <person name="Brannstrom I.O."/>
            <person name="Guillou S."/>
            <person name="Cros-Aarteil S."/>
            <person name="Calhoun S."/>
            <person name="Haridas S."/>
            <person name="Kuo A."/>
            <person name="Mondo S."/>
            <person name="Pangilinan J."/>
            <person name="Riley R."/>
            <person name="LaButti K."/>
            <person name="Andreopoulos B."/>
            <person name="Lipzen A."/>
            <person name="Chen C."/>
            <person name="Yan M."/>
            <person name="Daum C."/>
            <person name="Ng V."/>
            <person name="Clum A."/>
            <person name="Steindorff A."/>
            <person name="Ohm R.A."/>
            <person name="Martin F."/>
            <person name="Silar P."/>
            <person name="Natvig D.O."/>
            <person name="Lalanne C."/>
            <person name="Gautier V."/>
            <person name="Ament-Velasquez S.L."/>
            <person name="Kruys A."/>
            <person name="Hutchinson M.I."/>
            <person name="Powell A.J."/>
            <person name="Barry K."/>
            <person name="Miller A.N."/>
            <person name="Grigoriev I.V."/>
            <person name="Debuchy R."/>
            <person name="Gladieux P."/>
            <person name="Hiltunen Thoren M."/>
            <person name="Johannesson H."/>
        </authorList>
    </citation>
    <scope>NUCLEOTIDE SEQUENCE</scope>
    <source>
        <strain evidence="2">SMH4131-1</strain>
    </source>
</reference>
<sequence>MSMISASQIAHRTRYARAAALGALRSPPSVAAPVIRHSDQQQRAFRFARLWAWSSYLDPEFQRDLDRRHRHLRHKYTDSLNRRLSWEKHPLADDAKSALKRMSNGYWRHSCKDSRPGGRYVNLDSGSKSPDNPEGIRPGRNIEDVERAPLEDLLFGRSSLDFFDKELSPFSSKKYRRRTRLTPDESSPVSAEALQSTETDYIIDPITNRKVPKSTTTAPRPTSQVDEPAKHPITSFKSYRSMFAPPVARDVKDTRAPIFYDGPPPAAELKRYSQVDIYDVPWDTPAPSSGLKDAWSSDDTPISWHHGDGIAPASMAGGYSWGLETHKGKEYTDLHLYKPLMDESPEPSTEDPAPKYKDLDKYGAVKYQEPDGKISQAESGQEYTDLHKYDAAPAKEQPTQEYTDLSRYGPVKHQEPDGSPAMDQPTQKYSDLDSYGPAKSHEPNGKYQGSVETAVDPEELSKYQAFRSHEPDGKYAPIFAAPALDPAELAQYATPFRSHEPDGKYASDNQSTSDGVDLAGYQAFRSHEPDGKYAAGTCKADADSDVKNYGAFRSHEPDGKYAESNGNSSSQSQSSELGQYQAVLSDEPNGKYAVQEETSIEAPDLGNHEAFSYEDSESKIAPPTNLGVEDDLFEYSPACHNEPDGKETPEVEQNSCDPAELSQYKVVRWNEPDGKPAEQQAAEVTVLEHDLEGESPAEAQLETKSHYRELLESLMPQPEQHKSLSGNYVRDFPEEFAASWARKDSDPNSPLLPKVSGTSSAINGDIGKQPENLESKADSAEPLQPALERFNKPGPPLIDELGSQAQLDPFTHEPKGLETSYAEECGDNVPPFVKVYGATKDDSNAAESASSATLPNPPSPPTLTIYKILVFNPTKQAVEIAETTSTVLDNAAPLTPADVLLRISNPHQFLPHFPLLQEQGFEIVSGSGDVLIFRKVHETGPSHNTTSETSTAEAIPNPTPVNPIDMTGSVRNLTVAAGRFASPTGFVNFDLPPPNVAPIDPPPRFVSGIDVRREEPVFSGPKAESKNERTKSLPKRIAVGAVWLAGVSYSLGVVGEYFKSGGSDGNGPRSL</sequence>
<feature type="region of interest" description="Disordered" evidence="1">
    <location>
        <begin position="941"/>
        <end position="963"/>
    </location>
</feature>
<organism evidence="2 3">
    <name type="scientific">Cercophora scortea</name>
    <dbReference type="NCBI Taxonomy" id="314031"/>
    <lineage>
        <taxon>Eukaryota</taxon>
        <taxon>Fungi</taxon>
        <taxon>Dikarya</taxon>
        <taxon>Ascomycota</taxon>
        <taxon>Pezizomycotina</taxon>
        <taxon>Sordariomycetes</taxon>
        <taxon>Sordariomycetidae</taxon>
        <taxon>Sordariales</taxon>
        <taxon>Lasiosphaeriaceae</taxon>
        <taxon>Cercophora</taxon>
    </lineage>
</organism>
<feature type="compositionally biased region" description="Polar residues" evidence="1">
    <location>
        <begin position="941"/>
        <end position="952"/>
    </location>
</feature>
<feature type="region of interest" description="Disordered" evidence="1">
    <location>
        <begin position="110"/>
        <end position="143"/>
    </location>
</feature>
<protein>
    <submittedName>
        <fullName evidence="2">Uncharacterized protein</fullName>
    </submittedName>
</protein>
<evidence type="ECO:0000256" key="1">
    <source>
        <dbReference type="SAM" id="MobiDB-lite"/>
    </source>
</evidence>